<keyword evidence="2" id="KW-1185">Reference proteome</keyword>
<evidence type="ECO:0000313" key="2">
    <source>
        <dbReference type="Proteomes" id="UP000593560"/>
    </source>
</evidence>
<dbReference type="OrthoDB" id="984908at2759"/>
<proteinExistence type="predicted"/>
<sequence length="317" mass="36446">MINCKEIWLLVQYHRWEHFWTMLKDIDVVPGIEVKVTPRIICDYYNTPFYDQDLINEIELEYFRDIDMDNIISYLIEGMVGWKYHPGTSIPTSFNQKKQVCIRKWIHQNIKRCISGQKVGVFFPHLVMTLCEREGVLMASTEQLLKLSRSIIADTLLHLNVCTFDGGPIVSTIAKDCDVDNEFDDYSSWDEKREMSAWFDDEMYCKETSIWANRVATNQESYDGESNMLEYSIKIGDHKDKLKMVEGVSDLIDIVVDVAANVEGALTTNIELEPIPNESVEEPIHFLAIVGEFALKNLMGSSCSCSMMKLKIGIIKP</sequence>
<dbReference type="AlphaFoldDB" id="A0A7J9ID80"/>
<organism evidence="1 2">
    <name type="scientific">Gossypium harknessii</name>
    <dbReference type="NCBI Taxonomy" id="34285"/>
    <lineage>
        <taxon>Eukaryota</taxon>
        <taxon>Viridiplantae</taxon>
        <taxon>Streptophyta</taxon>
        <taxon>Embryophyta</taxon>
        <taxon>Tracheophyta</taxon>
        <taxon>Spermatophyta</taxon>
        <taxon>Magnoliopsida</taxon>
        <taxon>eudicotyledons</taxon>
        <taxon>Gunneridae</taxon>
        <taxon>Pentapetalae</taxon>
        <taxon>rosids</taxon>
        <taxon>malvids</taxon>
        <taxon>Malvales</taxon>
        <taxon>Malvaceae</taxon>
        <taxon>Malvoideae</taxon>
        <taxon>Gossypium</taxon>
    </lineage>
</organism>
<reference evidence="1 2" key="1">
    <citation type="journal article" date="2019" name="Genome Biol. Evol.">
        <title>Insights into the evolution of the New World diploid cottons (Gossypium, subgenus Houzingenia) based on genome sequencing.</title>
        <authorList>
            <person name="Grover C.E."/>
            <person name="Arick M.A. 2nd"/>
            <person name="Thrash A."/>
            <person name="Conover J.L."/>
            <person name="Sanders W.S."/>
            <person name="Peterson D.G."/>
            <person name="Frelichowski J.E."/>
            <person name="Scheffler J.A."/>
            <person name="Scheffler B.E."/>
            <person name="Wendel J.F."/>
        </authorList>
    </citation>
    <scope>NUCLEOTIDE SEQUENCE [LARGE SCALE GENOMIC DNA]</scope>
    <source>
        <strain evidence="1">0</strain>
        <tissue evidence="1">Leaf</tissue>
    </source>
</reference>
<gene>
    <name evidence="1" type="ORF">Gohar_028263</name>
</gene>
<protein>
    <submittedName>
        <fullName evidence="1">Uncharacterized protein</fullName>
    </submittedName>
</protein>
<evidence type="ECO:0000313" key="1">
    <source>
        <dbReference type="EMBL" id="MBA0820060.1"/>
    </source>
</evidence>
<dbReference type="EMBL" id="JABFAD010333053">
    <property type="protein sequence ID" value="MBA0820060.1"/>
    <property type="molecule type" value="Genomic_DNA"/>
</dbReference>
<name>A0A7J9ID80_9ROSI</name>
<comment type="caution">
    <text evidence="1">The sequence shown here is derived from an EMBL/GenBank/DDBJ whole genome shotgun (WGS) entry which is preliminary data.</text>
</comment>
<accession>A0A7J9ID80</accession>
<dbReference type="Proteomes" id="UP000593560">
    <property type="component" value="Unassembled WGS sequence"/>
</dbReference>